<accession>A0A7Z7MVH6</accession>
<dbReference type="GO" id="GO:0042026">
    <property type="term" value="P:protein refolding"/>
    <property type="evidence" value="ECO:0007669"/>
    <property type="project" value="UniProtKB-ARBA"/>
</dbReference>
<reference evidence="12" key="1">
    <citation type="submission" date="2017-03" db="EMBL/GenBank/DDBJ databases">
        <authorList>
            <consortium name="AG Boll"/>
        </authorList>
    </citation>
    <scope>NUCLEOTIDE SEQUENCE [LARGE SCALE GENOMIC DNA]</scope>
    <source>
        <strain evidence="12">Chol</strain>
    </source>
</reference>
<name>A0A7Z7MVH6_9PROT</name>
<evidence type="ECO:0000259" key="11">
    <source>
        <dbReference type="PROSITE" id="PS50059"/>
    </source>
</evidence>
<dbReference type="Pfam" id="PF00254">
    <property type="entry name" value="FKBP_C"/>
    <property type="match status" value="1"/>
</dbReference>
<evidence type="ECO:0000256" key="2">
    <source>
        <dbReference type="ARBA" id="ARBA00004496"/>
    </source>
</evidence>
<comment type="subcellular location">
    <subcellularLocation>
        <location evidence="2">Cytoplasm</location>
    </subcellularLocation>
</comment>
<keyword evidence="6" id="KW-0143">Chaperone</keyword>
<comment type="similarity">
    <text evidence="3 10">Belongs to the FKBP-type PPIase family.</text>
</comment>
<dbReference type="Gene3D" id="3.10.50.40">
    <property type="match status" value="1"/>
</dbReference>
<protein>
    <recommendedName>
        <fullName evidence="10">Peptidyl-prolyl cis-trans isomerase</fullName>
        <ecNumber evidence="10">5.2.1.8</ecNumber>
    </recommendedName>
</protein>
<organism evidence="12 13">
    <name type="scientific">Sterolibacterium denitrificans</name>
    <dbReference type="NCBI Taxonomy" id="157592"/>
    <lineage>
        <taxon>Bacteria</taxon>
        <taxon>Pseudomonadati</taxon>
        <taxon>Pseudomonadota</taxon>
        <taxon>Betaproteobacteria</taxon>
        <taxon>Nitrosomonadales</taxon>
        <taxon>Sterolibacteriaceae</taxon>
        <taxon>Sterolibacterium</taxon>
    </lineage>
</organism>
<sequence>MQIAKNTVVTLDYQVHDSEGNLVDDGSDQLVYLHGGYDDIFRDIEEGLEGKVIGDKLQVKLQPEEAFGEYDADMVNIEPRNMFPSEIQVGMQLEREDGSMVIVTDIEGDTVVVDGNHPLAGKALIFACSVVAVRPATNDEIEHRHAHDAYGGHLH</sequence>
<evidence type="ECO:0000256" key="6">
    <source>
        <dbReference type="ARBA" id="ARBA00023186"/>
    </source>
</evidence>
<evidence type="ECO:0000256" key="8">
    <source>
        <dbReference type="ARBA" id="ARBA00037071"/>
    </source>
</evidence>
<evidence type="ECO:0000313" key="13">
    <source>
        <dbReference type="Proteomes" id="UP000242886"/>
    </source>
</evidence>
<dbReference type="PANTHER" id="PTHR47861:SF3">
    <property type="entry name" value="FKBP-TYPE PEPTIDYL-PROLYL CIS-TRANS ISOMERASE SLYD"/>
    <property type="match status" value="1"/>
</dbReference>
<evidence type="ECO:0000256" key="10">
    <source>
        <dbReference type="RuleBase" id="RU003915"/>
    </source>
</evidence>
<dbReference type="EMBL" id="LT837803">
    <property type="protein sequence ID" value="SMB27105.1"/>
    <property type="molecule type" value="Genomic_DNA"/>
</dbReference>
<comment type="function">
    <text evidence="8">Also involved in hydrogenase metallocenter assembly, probably by participating in the nickel insertion step. This function in hydrogenase biosynthesis requires chaperone activity and the presence of the metal-binding domain, but not PPIase activity.</text>
</comment>
<evidence type="ECO:0000313" key="12">
    <source>
        <dbReference type="EMBL" id="SMB27105.1"/>
    </source>
</evidence>
<evidence type="ECO:0000256" key="5">
    <source>
        <dbReference type="ARBA" id="ARBA00023110"/>
    </source>
</evidence>
<keyword evidence="4" id="KW-0963">Cytoplasm</keyword>
<comment type="catalytic activity">
    <reaction evidence="1 9 10">
        <text>[protein]-peptidylproline (omega=180) = [protein]-peptidylproline (omega=0)</text>
        <dbReference type="Rhea" id="RHEA:16237"/>
        <dbReference type="Rhea" id="RHEA-COMP:10747"/>
        <dbReference type="Rhea" id="RHEA-COMP:10748"/>
        <dbReference type="ChEBI" id="CHEBI:83833"/>
        <dbReference type="ChEBI" id="CHEBI:83834"/>
        <dbReference type="EC" id="5.2.1.8"/>
    </reaction>
</comment>
<evidence type="ECO:0000256" key="3">
    <source>
        <dbReference type="ARBA" id="ARBA00006577"/>
    </source>
</evidence>
<dbReference type="EC" id="5.2.1.8" evidence="10"/>
<dbReference type="InterPro" id="IPR001179">
    <property type="entry name" value="PPIase_FKBP_dom"/>
</dbReference>
<keyword evidence="13" id="KW-1185">Reference proteome</keyword>
<dbReference type="AlphaFoldDB" id="A0A7Z7MVH6"/>
<dbReference type="GO" id="GO:0003755">
    <property type="term" value="F:peptidyl-prolyl cis-trans isomerase activity"/>
    <property type="evidence" value="ECO:0007669"/>
    <property type="project" value="UniProtKB-UniRule"/>
</dbReference>
<dbReference type="PANTHER" id="PTHR47861">
    <property type="entry name" value="FKBP-TYPE PEPTIDYL-PROLYL CIS-TRANS ISOMERASE SLYD"/>
    <property type="match status" value="1"/>
</dbReference>
<dbReference type="RefSeq" id="WP_154716816.1">
    <property type="nucleotide sequence ID" value="NZ_LT837803.1"/>
</dbReference>
<dbReference type="Proteomes" id="UP000242886">
    <property type="component" value="Chromosome SDENCHOL"/>
</dbReference>
<dbReference type="InterPro" id="IPR046357">
    <property type="entry name" value="PPIase_dom_sf"/>
</dbReference>
<dbReference type="GO" id="GO:0005737">
    <property type="term" value="C:cytoplasm"/>
    <property type="evidence" value="ECO:0007669"/>
    <property type="project" value="UniProtKB-SubCell"/>
</dbReference>
<dbReference type="SUPFAM" id="SSF54534">
    <property type="entry name" value="FKBP-like"/>
    <property type="match status" value="1"/>
</dbReference>
<gene>
    <name evidence="12" type="primary">slyD</name>
    <name evidence="12" type="ORF">SDENCHOL_20298</name>
</gene>
<evidence type="ECO:0000256" key="1">
    <source>
        <dbReference type="ARBA" id="ARBA00000971"/>
    </source>
</evidence>
<evidence type="ECO:0000256" key="7">
    <source>
        <dbReference type="ARBA" id="ARBA00023235"/>
    </source>
</evidence>
<proteinExistence type="inferred from homology"/>
<keyword evidence="5 9" id="KW-0697">Rotamase</keyword>
<feature type="domain" description="PPIase FKBP-type" evidence="11">
    <location>
        <begin position="6"/>
        <end position="89"/>
    </location>
</feature>
<evidence type="ECO:0000256" key="9">
    <source>
        <dbReference type="PROSITE-ProRule" id="PRU00277"/>
    </source>
</evidence>
<dbReference type="PROSITE" id="PS50059">
    <property type="entry name" value="FKBP_PPIASE"/>
    <property type="match status" value="1"/>
</dbReference>
<evidence type="ECO:0000256" key="4">
    <source>
        <dbReference type="ARBA" id="ARBA00022490"/>
    </source>
</evidence>
<keyword evidence="7 9" id="KW-0413">Isomerase</keyword>